<dbReference type="SUPFAM" id="SSF53146">
    <property type="entry name" value="Nitrogenase accessory factor-like"/>
    <property type="match status" value="1"/>
</dbReference>
<reference evidence="2 3" key="1">
    <citation type="submission" date="2020-04" db="EMBL/GenBank/DDBJ databases">
        <authorList>
            <person name="Doyle D.A."/>
        </authorList>
    </citation>
    <scope>NUCLEOTIDE SEQUENCE [LARGE SCALE GENOMIC DNA]</scope>
    <source>
        <strain evidence="2 3">P21</strain>
    </source>
</reference>
<dbReference type="PANTHER" id="PTHR42983">
    <property type="entry name" value="DINITROGENASE IRON-MOLYBDENUM COFACTOR PROTEIN-RELATED"/>
    <property type="match status" value="1"/>
</dbReference>
<dbReference type="InterPro" id="IPR003731">
    <property type="entry name" value="Di-Nase_FeMo-co_biosynth"/>
</dbReference>
<dbReference type="Proteomes" id="UP000537131">
    <property type="component" value="Unassembled WGS sequence"/>
</dbReference>
<proteinExistence type="predicted"/>
<dbReference type="EMBL" id="JABBNI010000066">
    <property type="protein sequence ID" value="NMM65747.1"/>
    <property type="molecule type" value="Genomic_DNA"/>
</dbReference>
<evidence type="ECO:0000259" key="1">
    <source>
        <dbReference type="Pfam" id="PF02579"/>
    </source>
</evidence>
<dbReference type="RefSeq" id="WP_169300335.1">
    <property type="nucleotide sequence ID" value="NZ_JABBNI010000066.1"/>
</dbReference>
<accession>A0A7Y0HRF5</accession>
<organism evidence="2 3">
    <name type="scientific">Clostridium muellerianum</name>
    <dbReference type="NCBI Taxonomy" id="2716538"/>
    <lineage>
        <taxon>Bacteria</taxon>
        <taxon>Bacillati</taxon>
        <taxon>Bacillota</taxon>
        <taxon>Clostridia</taxon>
        <taxon>Eubacteriales</taxon>
        <taxon>Clostridiaceae</taxon>
        <taxon>Clostridium</taxon>
    </lineage>
</organism>
<feature type="domain" description="Dinitrogenase iron-molybdenum cofactor biosynthesis" evidence="1">
    <location>
        <begin position="13"/>
        <end position="101"/>
    </location>
</feature>
<dbReference type="InterPro" id="IPR036105">
    <property type="entry name" value="DiNase_FeMo-co_biosyn_sf"/>
</dbReference>
<evidence type="ECO:0000313" key="2">
    <source>
        <dbReference type="EMBL" id="NMM65747.1"/>
    </source>
</evidence>
<dbReference type="AlphaFoldDB" id="A0A7Y0HRF5"/>
<sequence>MNIAIAADGENLSSKVSGKFEKCLYLLIIDMNDLNITVIKNDELFQDSYPKNLADDILQYDCEVLITGDIEKAAFDILADAGVTRFLGADYSVEKVLELVEKRSLKLIRSYDGTDSCGGNHHH</sequence>
<protein>
    <recommendedName>
        <fullName evidence="1">Dinitrogenase iron-molybdenum cofactor biosynthesis domain-containing protein</fullName>
    </recommendedName>
</protein>
<reference evidence="2 3" key="2">
    <citation type="submission" date="2020-06" db="EMBL/GenBank/DDBJ databases">
        <title>Complete Genome Sequence of Clostridium muelleri sp. nov. P21T, an Acid-Alcohol Producing Acetogen Isolated from Old Hay.</title>
        <authorList>
            <person name="Duncan K.E."/>
            <person name="Tanner R.S."/>
        </authorList>
    </citation>
    <scope>NUCLEOTIDE SEQUENCE [LARGE SCALE GENOMIC DNA]</scope>
    <source>
        <strain evidence="2 3">P21</strain>
    </source>
</reference>
<gene>
    <name evidence="2" type="ORF">HBE96_24525</name>
</gene>
<dbReference type="Pfam" id="PF02579">
    <property type="entry name" value="Nitro_FeMo-Co"/>
    <property type="match status" value="1"/>
</dbReference>
<dbReference type="Gene3D" id="3.30.420.130">
    <property type="entry name" value="Dinitrogenase iron-molybdenum cofactor biosynthesis domain"/>
    <property type="match status" value="1"/>
</dbReference>
<evidence type="ECO:0000313" key="3">
    <source>
        <dbReference type="Proteomes" id="UP000537131"/>
    </source>
</evidence>
<keyword evidence="3" id="KW-1185">Reference proteome</keyword>
<name>A0A7Y0HRF5_9CLOT</name>
<comment type="caution">
    <text evidence="2">The sequence shown here is derived from an EMBL/GenBank/DDBJ whole genome shotgun (WGS) entry which is preliminary data.</text>
</comment>
<dbReference type="PANTHER" id="PTHR42983:SF1">
    <property type="entry name" value="IRON-MOLYBDENUM PROTEIN"/>
    <property type="match status" value="1"/>
</dbReference>